<proteinExistence type="predicted"/>
<organism evidence="1 2">
    <name type="scientific">Populus trichocarpa</name>
    <name type="common">Western balsam poplar</name>
    <name type="synonym">Populus balsamifera subsp. trichocarpa</name>
    <dbReference type="NCBI Taxonomy" id="3694"/>
    <lineage>
        <taxon>Eukaryota</taxon>
        <taxon>Viridiplantae</taxon>
        <taxon>Streptophyta</taxon>
        <taxon>Embryophyta</taxon>
        <taxon>Tracheophyta</taxon>
        <taxon>Spermatophyta</taxon>
        <taxon>Magnoliopsida</taxon>
        <taxon>eudicotyledons</taxon>
        <taxon>Gunneridae</taxon>
        <taxon>Pentapetalae</taxon>
        <taxon>rosids</taxon>
        <taxon>fabids</taxon>
        <taxon>Malpighiales</taxon>
        <taxon>Salicaceae</taxon>
        <taxon>Saliceae</taxon>
        <taxon>Populus</taxon>
    </lineage>
</organism>
<reference evidence="1 2" key="1">
    <citation type="journal article" date="2006" name="Science">
        <title>The genome of black cottonwood, Populus trichocarpa (Torr. &amp; Gray).</title>
        <authorList>
            <person name="Tuskan G.A."/>
            <person name="Difazio S."/>
            <person name="Jansson S."/>
            <person name="Bohlmann J."/>
            <person name="Grigoriev I."/>
            <person name="Hellsten U."/>
            <person name="Putnam N."/>
            <person name="Ralph S."/>
            <person name="Rombauts S."/>
            <person name="Salamov A."/>
            <person name="Schein J."/>
            <person name="Sterck L."/>
            <person name="Aerts A."/>
            <person name="Bhalerao R.R."/>
            <person name="Bhalerao R.P."/>
            <person name="Blaudez D."/>
            <person name="Boerjan W."/>
            <person name="Brun A."/>
            <person name="Brunner A."/>
            <person name="Busov V."/>
            <person name="Campbell M."/>
            <person name="Carlson J."/>
            <person name="Chalot M."/>
            <person name="Chapman J."/>
            <person name="Chen G.L."/>
            <person name="Cooper D."/>
            <person name="Coutinho P.M."/>
            <person name="Couturier J."/>
            <person name="Covert S."/>
            <person name="Cronk Q."/>
            <person name="Cunningham R."/>
            <person name="Davis J."/>
            <person name="Degroeve S."/>
            <person name="Dejardin A."/>
            <person name="Depamphilis C."/>
            <person name="Detter J."/>
            <person name="Dirks B."/>
            <person name="Dubchak I."/>
            <person name="Duplessis S."/>
            <person name="Ehlting J."/>
            <person name="Ellis B."/>
            <person name="Gendler K."/>
            <person name="Goodstein D."/>
            <person name="Gribskov M."/>
            <person name="Grimwood J."/>
            <person name="Groover A."/>
            <person name="Gunter L."/>
            <person name="Hamberger B."/>
            <person name="Heinze B."/>
            <person name="Helariutta Y."/>
            <person name="Henrissat B."/>
            <person name="Holligan D."/>
            <person name="Holt R."/>
            <person name="Huang W."/>
            <person name="Islam-Faridi N."/>
            <person name="Jones S."/>
            <person name="Jones-Rhoades M."/>
            <person name="Jorgensen R."/>
            <person name="Joshi C."/>
            <person name="Kangasjarvi J."/>
            <person name="Karlsson J."/>
            <person name="Kelleher C."/>
            <person name="Kirkpatrick R."/>
            <person name="Kirst M."/>
            <person name="Kohler A."/>
            <person name="Kalluri U."/>
            <person name="Larimer F."/>
            <person name="Leebens-Mack J."/>
            <person name="Leple J.C."/>
            <person name="Locascio P."/>
            <person name="Lou Y."/>
            <person name="Lucas S."/>
            <person name="Martin F."/>
            <person name="Montanini B."/>
            <person name="Napoli C."/>
            <person name="Nelson D.R."/>
            <person name="Nelson C."/>
            <person name="Nieminen K."/>
            <person name="Nilsson O."/>
            <person name="Pereda V."/>
            <person name="Peter G."/>
            <person name="Philippe R."/>
            <person name="Pilate G."/>
            <person name="Poliakov A."/>
            <person name="Razumovskaya J."/>
            <person name="Richardson P."/>
            <person name="Rinaldi C."/>
            <person name="Ritland K."/>
            <person name="Rouze P."/>
            <person name="Ryaboy D."/>
            <person name="Schmutz J."/>
            <person name="Schrader J."/>
            <person name="Segerman B."/>
            <person name="Shin H."/>
            <person name="Siddiqui A."/>
            <person name="Sterky F."/>
            <person name="Terry A."/>
            <person name="Tsai C.J."/>
            <person name="Uberbacher E."/>
            <person name="Unneberg P."/>
            <person name="Vahala J."/>
            <person name="Wall K."/>
            <person name="Wessler S."/>
            <person name="Yang G."/>
            <person name="Yin T."/>
            <person name="Douglas C."/>
            <person name="Marra M."/>
            <person name="Sandberg G."/>
            <person name="Van de Peer Y."/>
            <person name="Rokhsar D."/>
        </authorList>
    </citation>
    <scope>NUCLEOTIDE SEQUENCE [LARGE SCALE GENOMIC DNA]</scope>
    <source>
        <strain evidence="2">cv. Nisqually</strain>
    </source>
</reference>
<sequence length="93" mass="10634">MASNQVVQNHSQPRTLKTNYSLRTYKDKTVSKNENFLAILHLCILWHIHLSKKIKIKIKLTLLCSMSPVTTLSTLKFSLKPQFLNLGKTAIPN</sequence>
<keyword evidence="2" id="KW-1185">Reference proteome</keyword>
<evidence type="ECO:0000313" key="2">
    <source>
        <dbReference type="Proteomes" id="UP000006729"/>
    </source>
</evidence>
<dbReference type="Proteomes" id="UP000006729">
    <property type="component" value="Chromosome 3"/>
</dbReference>
<evidence type="ECO:0000313" key="1">
    <source>
        <dbReference type="EMBL" id="PNT43942.1"/>
    </source>
</evidence>
<dbReference type="EMBL" id="CM009292">
    <property type="protein sequence ID" value="PNT43942.1"/>
    <property type="molecule type" value="Genomic_DNA"/>
</dbReference>
<gene>
    <name evidence="1" type="ORF">POPTR_003G062900</name>
</gene>
<name>A0A2K2B2C9_POPTR</name>
<dbReference type="InParanoid" id="A0A2K2B2C9"/>
<dbReference type="AlphaFoldDB" id="A0A2K2B2C9"/>
<protein>
    <submittedName>
        <fullName evidence="1">Uncharacterized protein</fullName>
    </submittedName>
</protein>
<accession>A0A2K2B2C9</accession>